<accession>A0A8J5GWE5</accession>
<protein>
    <recommendedName>
        <fullName evidence="3">DUF1677 family protein</fullName>
    </recommendedName>
</protein>
<organism evidence="1 2">
    <name type="scientific">Zingiber officinale</name>
    <name type="common">Ginger</name>
    <name type="synonym">Amomum zingiber</name>
    <dbReference type="NCBI Taxonomy" id="94328"/>
    <lineage>
        <taxon>Eukaryota</taxon>
        <taxon>Viridiplantae</taxon>
        <taxon>Streptophyta</taxon>
        <taxon>Embryophyta</taxon>
        <taxon>Tracheophyta</taxon>
        <taxon>Spermatophyta</taxon>
        <taxon>Magnoliopsida</taxon>
        <taxon>Liliopsida</taxon>
        <taxon>Zingiberales</taxon>
        <taxon>Zingiberaceae</taxon>
        <taxon>Zingiber</taxon>
    </lineage>
</organism>
<dbReference type="Proteomes" id="UP000734854">
    <property type="component" value="Unassembled WGS sequence"/>
</dbReference>
<evidence type="ECO:0000313" key="2">
    <source>
        <dbReference type="Proteomes" id="UP000734854"/>
    </source>
</evidence>
<dbReference type="EMBL" id="JACMSC010000008">
    <property type="protein sequence ID" value="KAG6511201.1"/>
    <property type="molecule type" value="Genomic_DNA"/>
</dbReference>
<dbReference type="PANTHER" id="PTHR33108">
    <property type="entry name" value="OS01G0745000 PROTEIN"/>
    <property type="match status" value="1"/>
</dbReference>
<comment type="caution">
    <text evidence="1">The sequence shown here is derived from an EMBL/GenBank/DDBJ whole genome shotgun (WGS) entry which is preliminary data.</text>
</comment>
<name>A0A8J5GWE5_ZINOF</name>
<evidence type="ECO:0008006" key="3">
    <source>
        <dbReference type="Google" id="ProtNLM"/>
    </source>
</evidence>
<dbReference type="AlphaFoldDB" id="A0A8J5GWE5"/>
<dbReference type="Pfam" id="PF07911">
    <property type="entry name" value="DUF1677"/>
    <property type="match status" value="1"/>
</dbReference>
<dbReference type="InterPro" id="IPR012876">
    <property type="entry name" value="DUF1677_pln"/>
</dbReference>
<evidence type="ECO:0000313" key="1">
    <source>
        <dbReference type="EMBL" id="KAG6511201.1"/>
    </source>
</evidence>
<gene>
    <name evidence="1" type="ORF">ZIOFF_029256</name>
</gene>
<proteinExistence type="predicted"/>
<reference evidence="1 2" key="1">
    <citation type="submission" date="2020-08" db="EMBL/GenBank/DDBJ databases">
        <title>Plant Genome Project.</title>
        <authorList>
            <person name="Zhang R.-G."/>
        </authorList>
    </citation>
    <scope>NUCLEOTIDE SEQUENCE [LARGE SCALE GENOMIC DNA]</scope>
    <source>
        <tissue evidence="1">Rhizome</tissue>
    </source>
</reference>
<dbReference type="PANTHER" id="PTHR33108:SF14">
    <property type="entry name" value="OS01G0745000 PROTEIN"/>
    <property type="match status" value="1"/>
</dbReference>
<sequence>MASYTDEKESSLMLSKNNQLLLQTVSTGVTMFEMRATNLVIASDDGERAAGEKTGSDQKLTRDIQVVTQGVESVRCECCGMSEECTPTYIRRIRDAFHGNWICGLCSEAINLELQMKREAHPTSSSSSPPPLMITKAEALASHMSLCSKFNRTVRMNPKLSLAISMRDIAKKCSQRRTTTTADMAMPKNNIARAISCGPRMEL</sequence>
<keyword evidence="2" id="KW-1185">Reference proteome</keyword>